<dbReference type="InterPro" id="IPR007627">
    <property type="entry name" value="RNA_pol_sigma70_r2"/>
</dbReference>
<dbReference type="InterPro" id="IPR036388">
    <property type="entry name" value="WH-like_DNA-bd_sf"/>
</dbReference>
<dbReference type="InterPro" id="IPR013325">
    <property type="entry name" value="RNA_pol_sigma_r2"/>
</dbReference>
<dbReference type="SUPFAM" id="SSF88659">
    <property type="entry name" value="Sigma3 and sigma4 domains of RNA polymerase sigma factors"/>
    <property type="match status" value="1"/>
</dbReference>
<protein>
    <submittedName>
        <fullName evidence="8">Sigma-70 family RNA polymerase sigma factor</fullName>
    </submittedName>
</protein>
<evidence type="ECO:0000256" key="4">
    <source>
        <dbReference type="ARBA" id="ARBA00023125"/>
    </source>
</evidence>
<keyword evidence="2" id="KW-0805">Transcription regulation</keyword>
<feature type="domain" description="RNA polymerase sigma factor 70 region 4 type 2" evidence="7">
    <location>
        <begin position="128"/>
        <end position="176"/>
    </location>
</feature>
<dbReference type="SUPFAM" id="SSF88946">
    <property type="entry name" value="Sigma2 domain of RNA polymerase sigma factors"/>
    <property type="match status" value="1"/>
</dbReference>
<dbReference type="CDD" id="cd06171">
    <property type="entry name" value="Sigma70_r4"/>
    <property type="match status" value="1"/>
</dbReference>
<evidence type="ECO:0000256" key="2">
    <source>
        <dbReference type="ARBA" id="ARBA00023015"/>
    </source>
</evidence>
<evidence type="ECO:0000259" key="6">
    <source>
        <dbReference type="Pfam" id="PF04542"/>
    </source>
</evidence>
<accession>A0ABU4RP28</accession>
<dbReference type="Gene3D" id="1.10.1740.10">
    <property type="match status" value="1"/>
</dbReference>
<feature type="domain" description="RNA polymerase sigma-70 region 2" evidence="6">
    <location>
        <begin position="27"/>
        <end position="93"/>
    </location>
</feature>
<dbReference type="PANTHER" id="PTHR43133">
    <property type="entry name" value="RNA POLYMERASE ECF-TYPE SIGMA FACTO"/>
    <property type="match status" value="1"/>
</dbReference>
<keyword evidence="9" id="KW-1185">Reference proteome</keyword>
<sequence length="188" mass="21019">MLNAASSDDELIARAGQGDEAAFAVLTRRHAARAHVLAARFLGSSSDAEDVVQDAFWRAWKTMPAWRPGVAAFPTWLHRVVVNLCIDRQRRARLRKFLPFLDGLDAPSDEVGADRKFQNSSELQAVLADIQKLPPRQRAALLLAAEGERSNQEIGNVLEISEKAVESLLVRARRTLRAKLREREELSQ</sequence>
<dbReference type="InterPro" id="IPR039425">
    <property type="entry name" value="RNA_pol_sigma-70-like"/>
</dbReference>
<reference evidence="8 9" key="1">
    <citation type="submission" date="2023-11" db="EMBL/GenBank/DDBJ databases">
        <authorList>
            <person name="Bao R."/>
        </authorList>
    </citation>
    <scope>NUCLEOTIDE SEQUENCE [LARGE SCALE GENOMIC DNA]</scope>
    <source>
        <strain evidence="8 9">PJ23</strain>
    </source>
</reference>
<dbReference type="Proteomes" id="UP001274321">
    <property type="component" value="Unassembled WGS sequence"/>
</dbReference>
<comment type="similarity">
    <text evidence="1">Belongs to the sigma-70 factor family. ECF subfamily.</text>
</comment>
<dbReference type="EMBL" id="JAXAFJ010000006">
    <property type="protein sequence ID" value="MDX6806599.1"/>
    <property type="molecule type" value="Genomic_DNA"/>
</dbReference>
<keyword evidence="3" id="KW-0731">Sigma factor</keyword>
<evidence type="ECO:0000256" key="3">
    <source>
        <dbReference type="ARBA" id="ARBA00023082"/>
    </source>
</evidence>
<evidence type="ECO:0000313" key="8">
    <source>
        <dbReference type="EMBL" id="MDX6806599.1"/>
    </source>
</evidence>
<dbReference type="NCBIfam" id="TIGR02937">
    <property type="entry name" value="sigma70-ECF"/>
    <property type="match status" value="1"/>
</dbReference>
<dbReference type="Pfam" id="PF04542">
    <property type="entry name" value="Sigma70_r2"/>
    <property type="match status" value="1"/>
</dbReference>
<dbReference type="InterPro" id="IPR013249">
    <property type="entry name" value="RNA_pol_sigma70_r4_t2"/>
</dbReference>
<evidence type="ECO:0000256" key="5">
    <source>
        <dbReference type="ARBA" id="ARBA00023163"/>
    </source>
</evidence>
<evidence type="ECO:0000259" key="7">
    <source>
        <dbReference type="Pfam" id="PF08281"/>
    </source>
</evidence>
<evidence type="ECO:0000256" key="1">
    <source>
        <dbReference type="ARBA" id="ARBA00010641"/>
    </source>
</evidence>
<evidence type="ECO:0000313" key="9">
    <source>
        <dbReference type="Proteomes" id="UP001274321"/>
    </source>
</evidence>
<dbReference type="Gene3D" id="1.10.10.10">
    <property type="entry name" value="Winged helix-like DNA-binding domain superfamily/Winged helix DNA-binding domain"/>
    <property type="match status" value="1"/>
</dbReference>
<dbReference type="InterPro" id="IPR014284">
    <property type="entry name" value="RNA_pol_sigma-70_dom"/>
</dbReference>
<comment type="caution">
    <text evidence="8">The sequence shown here is derived from an EMBL/GenBank/DDBJ whole genome shotgun (WGS) entry which is preliminary data.</text>
</comment>
<organism evidence="8 9">
    <name type="scientific">Terrihabitans rhizophilus</name>
    <dbReference type="NCBI Taxonomy" id="3092662"/>
    <lineage>
        <taxon>Bacteria</taxon>
        <taxon>Pseudomonadati</taxon>
        <taxon>Pseudomonadota</taxon>
        <taxon>Alphaproteobacteria</taxon>
        <taxon>Hyphomicrobiales</taxon>
        <taxon>Terrihabitans</taxon>
    </lineage>
</organism>
<keyword evidence="5" id="KW-0804">Transcription</keyword>
<dbReference type="InterPro" id="IPR013324">
    <property type="entry name" value="RNA_pol_sigma_r3/r4-like"/>
</dbReference>
<gene>
    <name evidence="8" type="ORF">SCD90_11025</name>
</gene>
<name>A0ABU4RP28_9HYPH</name>
<keyword evidence="4" id="KW-0238">DNA-binding</keyword>
<dbReference type="RefSeq" id="WP_319844728.1">
    <property type="nucleotide sequence ID" value="NZ_JAXAFJ010000006.1"/>
</dbReference>
<dbReference type="PANTHER" id="PTHR43133:SF8">
    <property type="entry name" value="RNA POLYMERASE SIGMA FACTOR HI_1459-RELATED"/>
    <property type="match status" value="1"/>
</dbReference>
<proteinExistence type="inferred from homology"/>
<dbReference type="Pfam" id="PF08281">
    <property type="entry name" value="Sigma70_r4_2"/>
    <property type="match status" value="1"/>
</dbReference>